<evidence type="ECO:0000259" key="4">
    <source>
        <dbReference type="PROSITE" id="PS50987"/>
    </source>
</evidence>
<evidence type="ECO:0000313" key="5">
    <source>
        <dbReference type="EMBL" id="RUL95704.1"/>
    </source>
</evidence>
<reference evidence="5 6" key="1">
    <citation type="journal article" date="2015" name="Int. J. Syst. Evol. Microbiol.">
        <title>Rhizobium anhuiense sp. nov., isolated from effective nodules of Vicia faba and Pisum sativum.</title>
        <authorList>
            <person name="Zhang Y.J."/>
            <person name="Zheng W.T."/>
            <person name="Everall I."/>
            <person name="Young J.P."/>
            <person name="Zhang X.X."/>
            <person name="Tian C.F."/>
            <person name="Sui X.H."/>
            <person name="Wang E.T."/>
            <person name="Chen W.X."/>
        </authorList>
    </citation>
    <scope>NUCLEOTIDE SEQUENCE [LARGE SCALE GENOMIC DNA]</scope>
    <source>
        <strain evidence="5 6">CCBAU 23252</strain>
    </source>
</reference>
<dbReference type="GO" id="GO:0003700">
    <property type="term" value="F:DNA-binding transcription factor activity"/>
    <property type="evidence" value="ECO:0007669"/>
    <property type="project" value="InterPro"/>
</dbReference>
<dbReference type="PROSITE" id="PS50987">
    <property type="entry name" value="HTH_ARSR_2"/>
    <property type="match status" value="1"/>
</dbReference>
<evidence type="ECO:0000313" key="6">
    <source>
        <dbReference type="Proteomes" id="UP000273611"/>
    </source>
</evidence>
<dbReference type="AlphaFoldDB" id="A0A3S0X8K3"/>
<dbReference type="GeneID" id="75217879"/>
<keyword evidence="3" id="KW-0804">Transcription</keyword>
<name>A0A3S0X8K3_9HYPH</name>
<comment type="caution">
    <text evidence="5">The sequence shown here is derived from an EMBL/GenBank/DDBJ whole genome shotgun (WGS) entry which is preliminary data.</text>
</comment>
<sequence length="110" mass="12073">MIVNDRELADYFSALANASRLSVLRRLAKGEISATELATSVGLSQSALSHHLNVLKRQQVVKARRESQTIYYSLASHRSEKAVSLLNGILFPDGLQTSMFGFSDFCPEAA</sequence>
<feature type="domain" description="HTH arsR-type" evidence="4">
    <location>
        <begin position="1"/>
        <end position="93"/>
    </location>
</feature>
<dbReference type="PANTHER" id="PTHR33154:SF28">
    <property type="entry name" value="HTH-TYPE TRANSCRIPTIONAL REGULATOR YGAV-RELATED"/>
    <property type="match status" value="1"/>
</dbReference>
<dbReference type="NCBIfam" id="NF033788">
    <property type="entry name" value="HTH_metalloreg"/>
    <property type="match status" value="1"/>
</dbReference>
<evidence type="ECO:0000256" key="3">
    <source>
        <dbReference type="ARBA" id="ARBA00023163"/>
    </source>
</evidence>
<organism evidence="5 6">
    <name type="scientific">Rhizobium anhuiense</name>
    <dbReference type="NCBI Taxonomy" id="1184720"/>
    <lineage>
        <taxon>Bacteria</taxon>
        <taxon>Pseudomonadati</taxon>
        <taxon>Pseudomonadota</taxon>
        <taxon>Alphaproteobacteria</taxon>
        <taxon>Hyphomicrobiales</taxon>
        <taxon>Rhizobiaceae</taxon>
        <taxon>Rhizobium/Agrobacterium group</taxon>
        <taxon>Rhizobium</taxon>
    </lineage>
</organism>
<protein>
    <submittedName>
        <fullName evidence="5">ArsR family transcriptional regulator</fullName>
    </submittedName>
</protein>
<dbReference type="SUPFAM" id="SSF46785">
    <property type="entry name" value="Winged helix' DNA-binding domain"/>
    <property type="match status" value="1"/>
</dbReference>
<dbReference type="InterPro" id="IPR051081">
    <property type="entry name" value="HTH_MetalResp_TranReg"/>
</dbReference>
<dbReference type="SMART" id="SM00418">
    <property type="entry name" value="HTH_ARSR"/>
    <property type="match status" value="1"/>
</dbReference>
<keyword evidence="1" id="KW-0805">Transcription regulation</keyword>
<dbReference type="RefSeq" id="WP_028757144.1">
    <property type="nucleotide sequence ID" value="NZ_BMFI01000027.1"/>
</dbReference>
<proteinExistence type="predicted"/>
<dbReference type="InterPro" id="IPR001845">
    <property type="entry name" value="HTH_ArsR_DNA-bd_dom"/>
</dbReference>
<evidence type="ECO:0000256" key="2">
    <source>
        <dbReference type="ARBA" id="ARBA00023125"/>
    </source>
</evidence>
<dbReference type="PRINTS" id="PR00778">
    <property type="entry name" value="HTHARSR"/>
</dbReference>
<dbReference type="Gene3D" id="1.10.10.10">
    <property type="entry name" value="Winged helix-like DNA-binding domain superfamily/Winged helix DNA-binding domain"/>
    <property type="match status" value="1"/>
</dbReference>
<keyword evidence="2" id="KW-0238">DNA-binding</keyword>
<accession>A0A3S0X8K3</accession>
<dbReference type="CDD" id="cd00090">
    <property type="entry name" value="HTH_ARSR"/>
    <property type="match status" value="1"/>
</dbReference>
<dbReference type="PANTHER" id="PTHR33154">
    <property type="entry name" value="TRANSCRIPTIONAL REGULATOR, ARSR FAMILY"/>
    <property type="match status" value="1"/>
</dbReference>
<dbReference type="Proteomes" id="UP000273611">
    <property type="component" value="Unassembled WGS sequence"/>
</dbReference>
<dbReference type="InterPro" id="IPR011991">
    <property type="entry name" value="ArsR-like_HTH"/>
</dbReference>
<evidence type="ECO:0000256" key="1">
    <source>
        <dbReference type="ARBA" id="ARBA00023015"/>
    </source>
</evidence>
<dbReference type="EMBL" id="RIBW01000029">
    <property type="protein sequence ID" value="RUL95704.1"/>
    <property type="molecule type" value="Genomic_DNA"/>
</dbReference>
<gene>
    <name evidence="5" type="ORF">EEQ99_33395</name>
</gene>
<dbReference type="InterPro" id="IPR036388">
    <property type="entry name" value="WH-like_DNA-bd_sf"/>
</dbReference>
<dbReference type="Pfam" id="PF01022">
    <property type="entry name" value="HTH_5"/>
    <property type="match status" value="1"/>
</dbReference>
<dbReference type="GO" id="GO:0003677">
    <property type="term" value="F:DNA binding"/>
    <property type="evidence" value="ECO:0007669"/>
    <property type="project" value="UniProtKB-KW"/>
</dbReference>
<dbReference type="InterPro" id="IPR036390">
    <property type="entry name" value="WH_DNA-bd_sf"/>
</dbReference>